<feature type="transmembrane region" description="Helical" evidence="7">
    <location>
        <begin position="694"/>
        <end position="715"/>
    </location>
</feature>
<sequence length="935" mass="102370">MALTSPAPAVLATATALLVLVVVAQLSESDAAAAPPLSAPIGLRPHCKTTCGNVSVPYPFGIQTGCYRPGFNLTCDTSRRGSPRLLLGDGKFRVANIFLENSTMRVYHDGPMEYGADNITSDGLNIAFARSFSSGPYKLTFGNELVLFGCNVLATLVADKTQGPLAGGGGPYLFSGCASVCTGGHNESGSYSFGGSNQYCTGSGCCQVPVTTLDSYYNPTELHLRPLASSKHWDDNLHVSVFMAEEGWLEQGDVKFSTTFQPKNNEIPLLLEWDNTHGLALSESDNQMACPRVFSGLCKSNHSDCGSNPHLLCVCNPGYGGNPYVDDGCQAANAEEMIPAQIGQANCDTTCGDVRVPYPFGFGPPHCYLTGFGLTCDKTHNPPRLLLDGNGTTFQVVDIFLNDSTMRVIHTNTFDVATFKDQELNSSIGQLYQGADEDIGVHFPDMPYMLSSATNEFILTGCNVEARLHGQYSNTTAGILSRCVSTCSSATIRDSFAGPTPRHTGKQFCSSRDACCHAQIPPGSRPKKVEFKRLPNWNMTRETPLLLPLAFVAEEGQIDQWYKIFNKSAAYYAIRNESWSQNVSTVRRHMASQVPLVLRWVVKQQDVRASAQSICKQDNNGGYTCHCRTGYDGNPYITDGCKDINECMIPTISNACFGYCRNFPGSYECRCPQGTHGNPHQPDGCVPNMSGLKLGLLIAIGPTLLLLVLGITLAFRKVKQHRTKLLKQKYFKQNRGQLLQQLVSQRADIAERMIIPVNELAKATNNFDRARELGGGGHGTVYKGRLNEKSDVYSFGVILVELLTRKKPFSYLSSDEDGLVMHFTKLHASGKLSEILDPQVKEEGGKEVEEVATLAALCIKMNSDDRPTMRQVEHTLEGLQASKKYIKINMATEAFEEEDNTSMDFLSTKEGQSTTQSSRRYSLEHELQISARYPR</sequence>
<dbReference type="InterPro" id="IPR009030">
    <property type="entry name" value="Growth_fac_rcpt_cys_sf"/>
</dbReference>
<reference evidence="10" key="1">
    <citation type="journal article" date="2018" name="DNA Res.">
        <title>Multiple hybrid de novo genome assembly of finger millet, an orphan allotetraploid crop.</title>
        <authorList>
            <person name="Hatakeyama M."/>
            <person name="Aluri S."/>
            <person name="Balachadran M.T."/>
            <person name="Sivarajan S.R."/>
            <person name="Patrignani A."/>
            <person name="Gruter S."/>
            <person name="Poveda L."/>
            <person name="Shimizu-Inatsugi R."/>
            <person name="Baeten J."/>
            <person name="Francoijs K.J."/>
            <person name="Nataraja K.N."/>
            <person name="Reddy Y.A.N."/>
            <person name="Phadnis S."/>
            <person name="Ravikumar R.L."/>
            <person name="Schlapbach R."/>
            <person name="Sreeman S.M."/>
            <person name="Shimizu K.K."/>
        </authorList>
    </citation>
    <scope>NUCLEOTIDE SEQUENCE</scope>
</reference>
<evidence type="ECO:0000256" key="2">
    <source>
        <dbReference type="ARBA" id="ARBA00022536"/>
    </source>
</evidence>
<dbReference type="CDD" id="cd00054">
    <property type="entry name" value="EGF_CA"/>
    <property type="match status" value="1"/>
</dbReference>
<keyword evidence="4" id="KW-0677">Repeat</keyword>
<keyword evidence="2" id="KW-0245">EGF-like domain</keyword>
<dbReference type="EMBL" id="BQKI01000007">
    <property type="protein sequence ID" value="GJM99544.1"/>
    <property type="molecule type" value="Genomic_DNA"/>
</dbReference>
<evidence type="ECO:0000313" key="10">
    <source>
        <dbReference type="EMBL" id="GJM99544.1"/>
    </source>
</evidence>
<dbReference type="GO" id="GO:0030247">
    <property type="term" value="F:polysaccharide binding"/>
    <property type="evidence" value="ECO:0007669"/>
    <property type="project" value="InterPro"/>
</dbReference>
<dbReference type="GO" id="GO:0016020">
    <property type="term" value="C:membrane"/>
    <property type="evidence" value="ECO:0007669"/>
    <property type="project" value="UniProtKB-SubCell"/>
</dbReference>
<feature type="chain" id="PRO_5043797775" description="EGF-like calcium-binding domain-containing protein" evidence="8">
    <location>
        <begin position="25"/>
        <end position="935"/>
    </location>
</feature>
<comment type="subcellular location">
    <subcellularLocation>
        <location evidence="1">Membrane</location>
        <topology evidence="1">Single-pass membrane protein</topology>
    </subcellularLocation>
</comment>
<evidence type="ECO:0000256" key="7">
    <source>
        <dbReference type="SAM" id="Phobius"/>
    </source>
</evidence>
<keyword evidence="3 8" id="KW-0732">Signal</keyword>
<dbReference type="InterPro" id="IPR011009">
    <property type="entry name" value="Kinase-like_dom_sf"/>
</dbReference>
<evidence type="ECO:0000256" key="5">
    <source>
        <dbReference type="ARBA" id="ARBA00023157"/>
    </source>
</evidence>
<dbReference type="SUPFAM" id="SSF56112">
    <property type="entry name" value="Protein kinase-like (PK-like)"/>
    <property type="match status" value="1"/>
</dbReference>
<feature type="region of interest" description="Disordered" evidence="6">
    <location>
        <begin position="899"/>
        <end position="935"/>
    </location>
</feature>
<feature type="domain" description="EGF-like calcium-binding" evidence="9">
    <location>
        <begin position="643"/>
        <end position="686"/>
    </location>
</feature>
<keyword evidence="7" id="KW-0472">Membrane</keyword>
<dbReference type="SMART" id="SM00179">
    <property type="entry name" value="EGF_CA"/>
    <property type="match status" value="1"/>
</dbReference>
<reference evidence="10" key="2">
    <citation type="submission" date="2021-12" db="EMBL/GenBank/DDBJ databases">
        <title>Resequencing data analysis of finger millet.</title>
        <authorList>
            <person name="Hatakeyama M."/>
            <person name="Aluri S."/>
            <person name="Balachadran M.T."/>
            <person name="Sivarajan S.R."/>
            <person name="Poveda L."/>
            <person name="Shimizu-Inatsugi R."/>
            <person name="Schlapbach R."/>
            <person name="Sreeman S.M."/>
            <person name="Shimizu K.K."/>
        </authorList>
    </citation>
    <scope>NUCLEOTIDE SEQUENCE</scope>
</reference>
<evidence type="ECO:0000256" key="4">
    <source>
        <dbReference type="ARBA" id="ARBA00022737"/>
    </source>
</evidence>
<evidence type="ECO:0000256" key="1">
    <source>
        <dbReference type="ARBA" id="ARBA00004167"/>
    </source>
</evidence>
<dbReference type="Proteomes" id="UP001054889">
    <property type="component" value="Unassembled WGS sequence"/>
</dbReference>
<evidence type="ECO:0000256" key="8">
    <source>
        <dbReference type="SAM" id="SignalP"/>
    </source>
</evidence>
<dbReference type="GO" id="GO:0005509">
    <property type="term" value="F:calcium ion binding"/>
    <property type="evidence" value="ECO:0007669"/>
    <property type="project" value="InterPro"/>
</dbReference>
<dbReference type="GO" id="GO:0004672">
    <property type="term" value="F:protein kinase activity"/>
    <property type="evidence" value="ECO:0007669"/>
    <property type="project" value="InterPro"/>
</dbReference>
<evidence type="ECO:0000259" key="9">
    <source>
        <dbReference type="SMART" id="SM00179"/>
    </source>
</evidence>
<evidence type="ECO:0000313" key="11">
    <source>
        <dbReference type="Proteomes" id="UP001054889"/>
    </source>
</evidence>
<dbReference type="InterPro" id="IPR025287">
    <property type="entry name" value="WAK_GUB"/>
</dbReference>
<feature type="compositionally biased region" description="Polar residues" evidence="6">
    <location>
        <begin position="902"/>
        <end position="920"/>
    </location>
</feature>
<dbReference type="Gene3D" id="1.10.510.10">
    <property type="entry name" value="Transferase(Phosphotransferase) domain 1"/>
    <property type="match status" value="1"/>
</dbReference>
<dbReference type="Gene3D" id="2.10.25.10">
    <property type="entry name" value="Laminin"/>
    <property type="match status" value="1"/>
</dbReference>
<dbReference type="FunFam" id="2.10.25.10:FF:000038">
    <property type="entry name" value="Fibrillin 2"/>
    <property type="match status" value="1"/>
</dbReference>
<gene>
    <name evidence="10" type="primary">ga16654</name>
    <name evidence="10" type="ORF">PR202_ga16654</name>
</gene>
<dbReference type="InterPro" id="IPR001245">
    <property type="entry name" value="Ser-Thr/Tyr_kinase_cat_dom"/>
</dbReference>
<keyword evidence="7" id="KW-0812">Transmembrane</keyword>
<evidence type="ECO:0000256" key="6">
    <source>
        <dbReference type="SAM" id="MobiDB-lite"/>
    </source>
</evidence>
<dbReference type="AlphaFoldDB" id="A0AAV5CNU7"/>
<accession>A0AAV5CNU7</accession>
<dbReference type="InterPro" id="IPR018097">
    <property type="entry name" value="EGF_Ca-bd_CS"/>
</dbReference>
<comment type="caution">
    <text evidence="10">The sequence shown here is derived from an EMBL/GenBank/DDBJ whole genome shotgun (WGS) entry which is preliminary data.</text>
</comment>
<feature type="signal peptide" evidence="8">
    <location>
        <begin position="1"/>
        <end position="24"/>
    </location>
</feature>
<evidence type="ECO:0000256" key="3">
    <source>
        <dbReference type="ARBA" id="ARBA00022729"/>
    </source>
</evidence>
<keyword evidence="5" id="KW-1015">Disulfide bond</keyword>
<dbReference type="PROSITE" id="PS01187">
    <property type="entry name" value="EGF_CA"/>
    <property type="match status" value="1"/>
</dbReference>
<dbReference type="PANTHER" id="PTHR33491">
    <property type="entry name" value="OSJNBA0016N04.9 PROTEIN"/>
    <property type="match status" value="1"/>
</dbReference>
<protein>
    <recommendedName>
        <fullName evidence="9">EGF-like calcium-binding domain-containing protein</fullName>
    </recommendedName>
</protein>
<proteinExistence type="predicted"/>
<dbReference type="Pfam" id="PF13947">
    <property type="entry name" value="GUB_WAK_bind"/>
    <property type="match status" value="2"/>
</dbReference>
<organism evidence="10 11">
    <name type="scientific">Eleusine coracana subsp. coracana</name>
    <dbReference type="NCBI Taxonomy" id="191504"/>
    <lineage>
        <taxon>Eukaryota</taxon>
        <taxon>Viridiplantae</taxon>
        <taxon>Streptophyta</taxon>
        <taxon>Embryophyta</taxon>
        <taxon>Tracheophyta</taxon>
        <taxon>Spermatophyta</taxon>
        <taxon>Magnoliopsida</taxon>
        <taxon>Liliopsida</taxon>
        <taxon>Poales</taxon>
        <taxon>Poaceae</taxon>
        <taxon>PACMAD clade</taxon>
        <taxon>Chloridoideae</taxon>
        <taxon>Cynodonteae</taxon>
        <taxon>Eleusininae</taxon>
        <taxon>Eleusine</taxon>
    </lineage>
</organism>
<dbReference type="Pfam" id="PF07714">
    <property type="entry name" value="PK_Tyr_Ser-Thr"/>
    <property type="match status" value="1"/>
</dbReference>
<dbReference type="SUPFAM" id="SSF57184">
    <property type="entry name" value="Growth factor receptor domain"/>
    <property type="match status" value="1"/>
</dbReference>
<dbReference type="InterPro" id="IPR001881">
    <property type="entry name" value="EGF-like_Ca-bd_dom"/>
</dbReference>
<keyword evidence="7" id="KW-1133">Transmembrane helix</keyword>
<keyword evidence="11" id="KW-1185">Reference proteome</keyword>
<name>A0AAV5CNU7_ELECO</name>